<dbReference type="AlphaFoldDB" id="X1U5A1"/>
<gene>
    <name evidence="1" type="ORF">S12H4_44054</name>
</gene>
<comment type="caution">
    <text evidence="1">The sequence shown here is derived from an EMBL/GenBank/DDBJ whole genome shotgun (WGS) entry which is preliminary data.</text>
</comment>
<protein>
    <submittedName>
        <fullName evidence="1">Uncharacterized protein</fullName>
    </submittedName>
</protein>
<proteinExistence type="predicted"/>
<feature type="non-terminal residue" evidence="1">
    <location>
        <position position="171"/>
    </location>
</feature>
<reference evidence="1" key="1">
    <citation type="journal article" date="2014" name="Front. Microbiol.">
        <title>High frequency of phylogenetically diverse reductive dehalogenase-homologous genes in deep subseafloor sedimentary metagenomes.</title>
        <authorList>
            <person name="Kawai M."/>
            <person name="Futagami T."/>
            <person name="Toyoda A."/>
            <person name="Takaki Y."/>
            <person name="Nishi S."/>
            <person name="Hori S."/>
            <person name="Arai W."/>
            <person name="Tsubouchi T."/>
            <person name="Morono Y."/>
            <person name="Uchiyama I."/>
            <person name="Ito T."/>
            <person name="Fujiyama A."/>
            <person name="Inagaki F."/>
            <person name="Takami H."/>
        </authorList>
    </citation>
    <scope>NUCLEOTIDE SEQUENCE</scope>
    <source>
        <strain evidence="1">Expedition CK06-06</strain>
    </source>
</reference>
<organism evidence="1">
    <name type="scientific">marine sediment metagenome</name>
    <dbReference type="NCBI Taxonomy" id="412755"/>
    <lineage>
        <taxon>unclassified sequences</taxon>
        <taxon>metagenomes</taxon>
        <taxon>ecological metagenomes</taxon>
    </lineage>
</organism>
<accession>X1U5A1</accession>
<dbReference type="EMBL" id="BARW01027103">
    <property type="protein sequence ID" value="GAJ12753.1"/>
    <property type="molecule type" value="Genomic_DNA"/>
</dbReference>
<name>X1U5A1_9ZZZZ</name>
<evidence type="ECO:0000313" key="1">
    <source>
        <dbReference type="EMBL" id="GAJ12753.1"/>
    </source>
</evidence>
<sequence>MTLSKDPPEDKARKVAAAALLIGLIGWARAKVKTASWLVRGGGAVTTLEPLSMHPGSWHSAPTKAVSGFIGGGIITSTNSFRPLHQGLGFTSGENIVWDVISMGGVIDDFYVKLSNNVGGTGALNFTVHLNGAPTAQVITIPVGSSSGSDSAHPITVYPGDYVHIQQTKTL</sequence>